<dbReference type="Proteomes" id="UP000483839">
    <property type="component" value="Unassembled WGS sequence"/>
</dbReference>
<name>A0A6L6G6W5_STRUB</name>
<proteinExistence type="predicted"/>
<dbReference type="RefSeq" id="WP_154617217.1">
    <property type="nucleotide sequence ID" value="NZ_JADFAY010000012.1"/>
</dbReference>
<evidence type="ECO:0000313" key="2">
    <source>
        <dbReference type="Proteomes" id="UP000483839"/>
    </source>
</evidence>
<dbReference type="AlphaFoldDB" id="A0A6L6G6W5"/>
<organism evidence="1 2">
    <name type="scientific">Streptococcus uberis</name>
    <dbReference type="NCBI Taxonomy" id="1349"/>
    <lineage>
        <taxon>Bacteria</taxon>
        <taxon>Bacillati</taxon>
        <taxon>Bacillota</taxon>
        <taxon>Bacilli</taxon>
        <taxon>Lactobacillales</taxon>
        <taxon>Streptococcaceae</taxon>
        <taxon>Streptococcus</taxon>
    </lineage>
</organism>
<comment type="caution">
    <text evidence="1">The sequence shown here is derived from an EMBL/GenBank/DDBJ whole genome shotgun (WGS) entry which is preliminary data.</text>
</comment>
<gene>
    <name evidence="1" type="ORF">GKS16_02705</name>
</gene>
<dbReference type="EMBL" id="WLXI01000027">
    <property type="protein sequence ID" value="MTD01195.1"/>
    <property type="molecule type" value="Genomic_DNA"/>
</dbReference>
<protein>
    <submittedName>
        <fullName evidence="1">Uncharacterized protein</fullName>
    </submittedName>
</protein>
<sequence length="109" mass="12511">MALEAKHLLHTEDFSNLKLFGEIEKSFDFHTKAHDGYRINVIIMDPSSPIYLRDIQLKVKTTNPSLTNIESYQNKQTDVELIGLNVGIYDRRLIFNCDDIVKKPTTSKG</sequence>
<evidence type="ECO:0000313" key="1">
    <source>
        <dbReference type="EMBL" id="MTD01195.1"/>
    </source>
</evidence>
<reference evidence="1 2" key="1">
    <citation type="submission" date="2019-11" db="EMBL/GenBank/DDBJ databases">
        <title>Streptococcus uberis isolated from clinical mastitis cases on a southeastern Queensland dairy.</title>
        <authorList>
            <person name="Workentine M.L."/>
            <person name="Price R."/>
            <person name="Olchowy T."/>
        </authorList>
    </citation>
    <scope>NUCLEOTIDE SEQUENCE [LARGE SCALE GENOMIC DNA]</scope>
    <source>
        <strain evidence="1 2">OLC4459-A17</strain>
    </source>
</reference>
<accession>A0A6L6G6W5</accession>